<name>A0ABV6BMB9_9FLAO</name>
<accession>A0ABV6BMB9</accession>
<organism evidence="2 3">
    <name type="scientific">Flavobacterium procerum</name>
    <dbReference type="NCBI Taxonomy" id="1455569"/>
    <lineage>
        <taxon>Bacteria</taxon>
        <taxon>Pseudomonadati</taxon>
        <taxon>Bacteroidota</taxon>
        <taxon>Flavobacteriia</taxon>
        <taxon>Flavobacteriales</taxon>
        <taxon>Flavobacteriaceae</taxon>
        <taxon>Flavobacterium</taxon>
    </lineage>
</organism>
<dbReference type="InterPro" id="IPR055760">
    <property type="entry name" value="DUF7336"/>
</dbReference>
<evidence type="ECO:0000259" key="1">
    <source>
        <dbReference type="Pfam" id="PF24024"/>
    </source>
</evidence>
<sequence>MEEVYILEHVYEFENTEEIKFIGVFTTRENALNVIKELKDLPGFNRFDENCFQISQCRLNHYEWKSGFISWEEANED</sequence>
<evidence type="ECO:0000313" key="2">
    <source>
        <dbReference type="EMBL" id="MFC0076108.1"/>
    </source>
</evidence>
<gene>
    <name evidence="2" type="ORF">ACFFLS_03585</name>
</gene>
<proteinExistence type="predicted"/>
<reference evidence="2 3" key="1">
    <citation type="submission" date="2024-09" db="EMBL/GenBank/DDBJ databases">
        <authorList>
            <person name="Sun Q."/>
            <person name="Mori K."/>
        </authorList>
    </citation>
    <scope>NUCLEOTIDE SEQUENCE [LARGE SCALE GENOMIC DNA]</scope>
    <source>
        <strain evidence="2 3">CGMCC 1.12926</strain>
    </source>
</reference>
<dbReference type="EMBL" id="JBHLYW010000003">
    <property type="protein sequence ID" value="MFC0076108.1"/>
    <property type="molecule type" value="Genomic_DNA"/>
</dbReference>
<dbReference type="Pfam" id="PF24024">
    <property type="entry name" value="DUF7336"/>
    <property type="match status" value="1"/>
</dbReference>
<evidence type="ECO:0000313" key="3">
    <source>
        <dbReference type="Proteomes" id="UP001589734"/>
    </source>
</evidence>
<feature type="domain" description="DUF7336" evidence="1">
    <location>
        <begin position="4"/>
        <end position="67"/>
    </location>
</feature>
<comment type="caution">
    <text evidence="2">The sequence shown here is derived from an EMBL/GenBank/DDBJ whole genome shotgun (WGS) entry which is preliminary data.</text>
</comment>
<protein>
    <recommendedName>
        <fullName evidence="1">DUF7336 domain-containing protein</fullName>
    </recommendedName>
</protein>
<dbReference type="Proteomes" id="UP001589734">
    <property type="component" value="Unassembled WGS sequence"/>
</dbReference>
<keyword evidence="3" id="KW-1185">Reference proteome</keyword>
<dbReference type="RefSeq" id="WP_379683177.1">
    <property type="nucleotide sequence ID" value="NZ_JBHLYW010000003.1"/>
</dbReference>